<keyword evidence="2" id="KW-1185">Reference proteome</keyword>
<dbReference type="EMBL" id="CP076544">
    <property type="protein sequence ID" value="QWS33261.1"/>
    <property type="molecule type" value="Genomic_DNA"/>
</dbReference>
<sequence length="169" mass="17302">MRTLTTLCAAVVLATVTIGTTGCTDAPDGGTTPSAIAARPTASASPGLPEHLAILHRPFAATDAFPESEVAASTLEEVVPNSQRRAGERDGTTYWVAAASNGGACLIALDVDQDSPDDYGMCGGTHVPAAEVLVTMDGDDGHRVSLVSDGYTDRGPTALHEVVPNVWGN</sequence>
<reference evidence="1" key="1">
    <citation type="submission" date="2021-06" db="EMBL/GenBank/DDBJ databases">
        <authorList>
            <person name="Ellington A.J."/>
            <person name="Bryan N.C."/>
            <person name="Christner B.C."/>
            <person name="Reisch C.R."/>
        </authorList>
    </citation>
    <scope>NUCLEOTIDE SEQUENCE</scope>
    <source>
        <strain evidence="1">L6-1</strain>
    </source>
</reference>
<evidence type="ECO:0000313" key="2">
    <source>
        <dbReference type="Proteomes" id="UP000681794"/>
    </source>
</evidence>
<name>A0ACD1E3B9_9MICO</name>
<evidence type="ECO:0000313" key="1">
    <source>
        <dbReference type="EMBL" id="QWS33261.1"/>
    </source>
</evidence>
<gene>
    <name evidence="1" type="ORF">KM842_13605</name>
</gene>
<proteinExistence type="predicted"/>
<organism evidence="1 2">
    <name type="scientific">Curtobacterium aetherium</name>
    <dbReference type="NCBI Taxonomy" id="2841594"/>
    <lineage>
        <taxon>Bacteria</taxon>
        <taxon>Bacillati</taxon>
        <taxon>Actinomycetota</taxon>
        <taxon>Actinomycetes</taxon>
        <taxon>Micrococcales</taxon>
        <taxon>Microbacteriaceae</taxon>
        <taxon>Curtobacterium</taxon>
    </lineage>
</organism>
<protein>
    <submittedName>
        <fullName evidence="1">Uncharacterized protein</fullName>
    </submittedName>
</protein>
<accession>A0ACD1E3B9</accession>
<dbReference type="Proteomes" id="UP000681794">
    <property type="component" value="Chromosome"/>
</dbReference>